<feature type="transmembrane region" description="Helical" evidence="1">
    <location>
        <begin position="243"/>
        <end position="267"/>
    </location>
</feature>
<keyword evidence="1" id="KW-0472">Membrane</keyword>
<comment type="caution">
    <text evidence="2">The sequence shown here is derived from an EMBL/GenBank/DDBJ whole genome shotgun (WGS) entry which is preliminary data.</text>
</comment>
<organism evidence="2 3">
    <name type="scientific">Agrococcus citreus</name>
    <dbReference type="NCBI Taxonomy" id="84643"/>
    <lineage>
        <taxon>Bacteria</taxon>
        <taxon>Bacillati</taxon>
        <taxon>Actinomycetota</taxon>
        <taxon>Actinomycetes</taxon>
        <taxon>Micrococcales</taxon>
        <taxon>Microbacteriaceae</taxon>
        <taxon>Agrococcus</taxon>
    </lineage>
</organism>
<keyword evidence="1" id="KW-1133">Transmembrane helix</keyword>
<dbReference type="Proteomes" id="UP001501266">
    <property type="component" value="Unassembled WGS sequence"/>
</dbReference>
<keyword evidence="3" id="KW-1185">Reference proteome</keyword>
<name>A0ABP4J9R4_9MICO</name>
<dbReference type="RefSeq" id="WP_343916119.1">
    <property type="nucleotide sequence ID" value="NZ_BAAAKK010000001.1"/>
</dbReference>
<accession>A0ABP4J9R4</accession>
<feature type="transmembrane region" description="Helical" evidence="1">
    <location>
        <begin position="166"/>
        <end position="192"/>
    </location>
</feature>
<gene>
    <name evidence="2" type="ORF">GCM10009640_00190</name>
</gene>
<protein>
    <submittedName>
        <fullName evidence="2">ABC transporter permease</fullName>
    </submittedName>
</protein>
<sequence length="274" mass="27451">MTALTAGIPRRTRLGDVLRAERIKLGSIRSTRWAAILAVVLSAGFTGLMAVGLFSAETEPGVDVDRLVAETFGPVPTLGAIGFAMLFAPALVGVLGALVVSSERGTGLIAATLSAVPRRSLVLGAKLIASTALSFALGLTTGLASFGIAEPAFRALGVAPTALGPVVVQVVLGGALYLALVGAISTAVAFLFRSSAAAVGAVLVLLLVLPGIVQLVPVIGARLATLLPTALGARLFVPVEDGAWATLLPSVLGLLAWTAAAASAAAVRFARSDA</sequence>
<dbReference type="EMBL" id="BAAAKK010000001">
    <property type="protein sequence ID" value="GAA1416924.1"/>
    <property type="molecule type" value="Genomic_DNA"/>
</dbReference>
<keyword evidence="1" id="KW-0812">Transmembrane</keyword>
<feature type="transmembrane region" description="Helical" evidence="1">
    <location>
        <begin position="199"/>
        <end position="223"/>
    </location>
</feature>
<evidence type="ECO:0000313" key="2">
    <source>
        <dbReference type="EMBL" id="GAA1416924.1"/>
    </source>
</evidence>
<feature type="transmembrane region" description="Helical" evidence="1">
    <location>
        <begin position="33"/>
        <end position="55"/>
    </location>
</feature>
<proteinExistence type="predicted"/>
<evidence type="ECO:0000313" key="3">
    <source>
        <dbReference type="Proteomes" id="UP001501266"/>
    </source>
</evidence>
<feature type="transmembrane region" description="Helical" evidence="1">
    <location>
        <begin position="75"/>
        <end position="100"/>
    </location>
</feature>
<reference evidence="3" key="1">
    <citation type="journal article" date="2019" name="Int. J. Syst. Evol. Microbiol.">
        <title>The Global Catalogue of Microorganisms (GCM) 10K type strain sequencing project: providing services to taxonomists for standard genome sequencing and annotation.</title>
        <authorList>
            <consortium name="The Broad Institute Genomics Platform"/>
            <consortium name="The Broad Institute Genome Sequencing Center for Infectious Disease"/>
            <person name="Wu L."/>
            <person name="Ma J."/>
        </authorList>
    </citation>
    <scope>NUCLEOTIDE SEQUENCE [LARGE SCALE GENOMIC DNA]</scope>
    <source>
        <strain evidence="3">JCM 12398</strain>
    </source>
</reference>
<evidence type="ECO:0000256" key="1">
    <source>
        <dbReference type="SAM" id="Phobius"/>
    </source>
</evidence>
<feature type="transmembrane region" description="Helical" evidence="1">
    <location>
        <begin position="121"/>
        <end position="146"/>
    </location>
</feature>